<name>A0A5B0SD31_PUCGR</name>
<accession>A0A5B0SD31</accession>
<proteinExistence type="predicted"/>
<reference evidence="1 2" key="1">
    <citation type="submission" date="2019-05" db="EMBL/GenBank/DDBJ databases">
        <title>Emergence of the Ug99 lineage of the wheat stem rust pathogen through somatic hybridization.</title>
        <authorList>
            <person name="Li F."/>
            <person name="Upadhyaya N.M."/>
            <person name="Sperschneider J."/>
            <person name="Matny O."/>
            <person name="Nguyen-Phuc H."/>
            <person name="Mago R."/>
            <person name="Raley C."/>
            <person name="Miller M.E."/>
            <person name="Silverstein K.A.T."/>
            <person name="Henningsen E."/>
            <person name="Hirsch C.D."/>
            <person name="Visser B."/>
            <person name="Pretorius Z.A."/>
            <person name="Steffenson B.J."/>
            <person name="Schwessinger B."/>
            <person name="Dodds P.N."/>
            <person name="Figueroa M."/>
        </authorList>
    </citation>
    <scope>NUCLEOTIDE SEQUENCE [LARGE SCALE GENOMIC DNA]</scope>
    <source>
        <strain evidence="1 2">Ug99</strain>
    </source>
</reference>
<sequence length="433" mass="50604">MGDQGRNPAPNSSRLCALEEPLEKKTLVDKGNTREPSSRAFSFLKKITLTETLGYESRENKNASSNKLIPFLFPDEDELLMMKLKDFPDDLSLTIFNKALQVFAEKSLEKLSKLITEYSLQFKDPELEGKSFKTLTAWQYVFDTIDFFLQNEFITQEQHRNFFQEYNMLREVIYYTSNVFQVQSRANLDDNFLALTKHWYWKSEKNPFSDLRSRGQERVIEFVSILERIKQNLENLTTLHDDTKSKDSFQRISNMLSSPDYFNTYKYIHGSNPPVSYGIESVQLGHQVLTDPKGFVAATKTIIHQILLHSEIPSGFVYLMTEDQSDTQDETKEVIQLVFLTSRYHMLKQIAEKYWQIKNNASGNSTQGLAYNKSIYQGYLKELAEVFKDFKDVKFRFPPDDFRTVKFDIHFKYKIELIDQNGEIQLNHLEAKA</sequence>
<organism evidence="1 2">
    <name type="scientific">Puccinia graminis f. sp. tritici</name>
    <dbReference type="NCBI Taxonomy" id="56615"/>
    <lineage>
        <taxon>Eukaryota</taxon>
        <taxon>Fungi</taxon>
        <taxon>Dikarya</taxon>
        <taxon>Basidiomycota</taxon>
        <taxon>Pucciniomycotina</taxon>
        <taxon>Pucciniomycetes</taxon>
        <taxon>Pucciniales</taxon>
        <taxon>Pucciniaceae</taxon>
        <taxon>Puccinia</taxon>
    </lineage>
</organism>
<evidence type="ECO:0000313" key="1">
    <source>
        <dbReference type="EMBL" id="KAA1134304.1"/>
    </source>
</evidence>
<dbReference type="AlphaFoldDB" id="A0A5B0SD31"/>
<comment type="caution">
    <text evidence="1">The sequence shown here is derived from an EMBL/GenBank/DDBJ whole genome shotgun (WGS) entry which is preliminary data.</text>
</comment>
<evidence type="ECO:0000313" key="2">
    <source>
        <dbReference type="Proteomes" id="UP000325313"/>
    </source>
</evidence>
<gene>
    <name evidence="1" type="ORF">PGTUg99_034966</name>
</gene>
<dbReference type="EMBL" id="VDEP01000069">
    <property type="protein sequence ID" value="KAA1134304.1"/>
    <property type="molecule type" value="Genomic_DNA"/>
</dbReference>
<dbReference type="Proteomes" id="UP000325313">
    <property type="component" value="Unassembled WGS sequence"/>
</dbReference>
<protein>
    <submittedName>
        <fullName evidence="1">Uncharacterized protein</fullName>
    </submittedName>
</protein>